<dbReference type="Proteomes" id="UP000608071">
    <property type="component" value="Unassembled WGS sequence"/>
</dbReference>
<evidence type="ECO:0000313" key="2">
    <source>
        <dbReference type="EMBL" id="MBD7966468.1"/>
    </source>
</evidence>
<dbReference type="Pfam" id="PF00903">
    <property type="entry name" value="Glyoxalase"/>
    <property type="match status" value="1"/>
</dbReference>
<dbReference type="InterPro" id="IPR037523">
    <property type="entry name" value="VOC_core"/>
</dbReference>
<comment type="caution">
    <text evidence="2">The sequence shown here is derived from an EMBL/GenBank/DDBJ whole genome shotgun (WGS) entry which is preliminary data.</text>
</comment>
<organism evidence="2 3">
    <name type="scientific">Paenibacillus gallinarum</name>
    <dbReference type="NCBI Taxonomy" id="2762232"/>
    <lineage>
        <taxon>Bacteria</taxon>
        <taxon>Bacillati</taxon>
        <taxon>Bacillota</taxon>
        <taxon>Bacilli</taxon>
        <taxon>Bacillales</taxon>
        <taxon>Paenibacillaceae</taxon>
        <taxon>Paenibacillus</taxon>
    </lineage>
</organism>
<reference evidence="2 3" key="1">
    <citation type="submission" date="2020-08" db="EMBL/GenBank/DDBJ databases">
        <title>A Genomic Blueprint of the Chicken Gut Microbiome.</title>
        <authorList>
            <person name="Gilroy R."/>
            <person name="Ravi A."/>
            <person name="Getino M."/>
            <person name="Pursley I."/>
            <person name="Horton D.L."/>
            <person name="Alikhan N.-F."/>
            <person name="Baker D."/>
            <person name="Gharbi K."/>
            <person name="Hall N."/>
            <person name="Watson M."/>
            <person name="Adriaenssens E.M."/>
            <person name="Foster-Nyarko E."/>
            <person name="Jarju S."/>
            <person name="Secka A."/>
            <person name="Antonio M."/>
            <person name="Oren A."/>
            <person name="Chaudhuri R."/>
            <person name="La Ragione R.M."/>
            <person name="Hildebrand F."/>
            <person name="Pallen M.J."/>
        </authorList>
    </citation>
    <scope>NUCLEOTIDE SEQUENCE [LARGE SCALE GENOMIC DNA]</scope>
    <source>
        <strain evidence="2 3">Sa2BVA9</strain>
    </source>
</reference>
<feature type="domain" description="VOC" evidence="1">
    <location>
        <begin position="4"/>
        <end position="126"/>
    </location>
</feature>
<protein>
    <submittedName>
        <fullName evidence="2">VOC family protein</fullName>
    </submittedName>
</protein>
<gene>
    <name evidence="2" type="ORF">H9647_00140</name>
</gene>
<dbReference type="Gene3D" id="3.10.180.10">
    <property type="entry name" value="2,3-Dihydroxybiphenyl 1,2-Dioxygenase, domain 1"/>
    <property type="match status" value="1"/>
</dbReference>
<name>A0ABR8SSI8_9BACL</name>
<evidence type="ECO:0000259" key="1">
    <source>
        <dbReference type="PROSITE" id="PS51819"/>
    </source>
</evidence>
<dbReference type="SUPFAM" id="SSF54593">
    <property type="entry name" value="Glyoxalase/Bleomycin resistance protein/Dihydroxybiphenyl dioxygenase"/>
    <property type="match status" value="1"/>
</dbReference>
<keyword evidence="3" id="KW-1185">Reference proteome</keyword>
<dbReference type="EMBL" id="JACSQL010000001">
    <property type="protein sequence ID" value="MBD7966468.1"/>
    <property type="molecule type" value="Genomic_DNA"/>
</dbReference>
<proteinExistence type="predicted"/>
<evidence type="ECO:0000313" key="3">
    <source>
        <dbReference type="Proteomes" id="UP000608071"/>
    </source>
</evidence>
<accession>A0ABR8SSI8</accession>
<dbReference type="InterPro" id="IPR029068">
    <property type="entry name" value="Glyas_Bleomycin-R_OHBP_Dase"/>
</dbReference>
<dbReference type="PROSITE" id="PS51819">
    <property type="entry name" value="VOC"/>
    <property type="match status" value="1"/>
</dbReference>
<dbReference type="RefSeq" id="WP_191797067.1">
    <property type="nucleotide sequence ID" value="NZ_JACSQL010000001.1"/>
</dbReference>
<sequence>MIRGLFETHLHVLDLTRSAVFYEDQLGLELAHTDSRGARFYWIGGKGNAMLGLWKKEPHEMVKQHFAFEVPLSEFTETLDNLTQKGVLLDNFVGDKTGRPYVFGWMPAVSMYAEDPDGHLIEWLSMLPGEAKPELGVIPWEDWDKL</sequence>
<dbReference type="InterPro" id="IPR004360">
    <property type="entry name" value="Glyas_Fos-R_dOase_dom"/>
</dbReference>